<dbReference type="Pfam" id="PF25589">
    <property type="entry name" value="DUF7935"/>
    <property type="match status" value="1"/>
</dbReference>
<name>A0A4R1KLT4_9FLAO</name>
<sequence length="173" mass="20102">MTSDNILLIFLSLLPALIVAGIAYNFFKNHIENENRRRRFVLQKELQKESLPLRLQAYERMALFMERISPSKLLIRVSPNSSNKESYEALLIATIEQEYEHNLTQQIYISDRCWNVINTAKNTTIQLIRKSSMQEKTDSANKLREVILNNLMDKQAPSATALAFIKNEVSELW</sequence>
<dbReference type="RefSeq" id="WP_132705785.1">
    <property type="nucleotide sequence ID" value="NZ_SMGI01000005.1"/>
</dbReference>
<comment type="caution">
    <text evidence="2">The sequence shown here is derived from an EMBL/GenBank/DDBJ whole genome shotgun (WGS) entry which is preliminary data.</text>
</comment>
<dbReference type="AlphaFoldDB" id="A0A4R1KLT4"/>
<keyword evidence="3" id="KW-1185">Reference proteome</keyword>
<reference evidence="2 3" key="1">
    <citation type="journal article" date="2015" name="Stand. Genomic Sci.">
        <title>Genomic Encyclopedia of Bacterial and Archaeal Type Strains, Phase III: the genomes of soil and plant-associated and newly described type strains.</title>
        <authorList>
            <person name="Whitman W.B."/>
            <person name="Woyke T."/>
            <person name="Klenk H.P."/>
            <person name="Zhou Y."/>
            <person name="Lilburn T.G."/>
            <person name="Beck B.J."/>
            <person name="De Vos P."/>
            <person name="Vandamme P."/>
            <person name="Eisen J.A."/>
            <person name="Garrity G."/>
            <person name="Hugenholtz P."/>
            <person name="Kyrpides N.C."/>
        </authorList>
    </citation>
    <scope>NUCLEOTIDE SEQUENCE [LARGE SCALE GENOMIC DNA]</scope>
    <source>
        <strain evidence="2 3">CECT 8445</strain>
    </source>
</reference>
<organism evidence="2 3">
    <name type="scientific">Winogradskyella wandonensis</name>
    <dbReference type="NCBI Taxonomy" id="1442586"/>
    <lineage>
        <taxon>Bacteria</taxon>
        <taxon>Pseudomonadati</taxon>
        <taxon>Bacteroidota</taxon>
        <taxon>Flavobacteriia</taxon>
        <taxon>Flavobacteriales</taxon>
        <taxon>Flavobacteriaceae</taxon>
        <taxon>Winogradskyella</taxon>
    </lineage>
</organism>
<keyword evidence="1" id="KW-1133">Transmembrane helix</keyword>
<dbReference type="InterPro" id="IPR057695">
    <property type="entry name" value="DUF7935"/>
</dbReference>
<evidence type="ECO:0000256" key="1">
    <source>
        <dbReference type="SAM" id="Phobius"/>
    </source>
</evidence>
<feature type="transmembrane region" description="Helical" evidence="1">
    <location>
        <begin position="6"/>
        <end position="27"/>
    </location>
</feature>
<dbReference type="EMBL" id="SMGI01000005">
    <property type="protein sequence ID" value="TCK64789.1"/>
    <property type="molecule type" value="Genomic_DNA"/>
</dbReference>
<dbReference type="Proteomes" id="UP000295714">
    <property type="component" value="Unassembled WGS sequence"/>
</dbReference>
<gene>
    <name evidence="2" type="ORF">DFQ05_2526</name>
</gene>
<evidence type="ECO:0000313" key="2">
    <source>
        <dbReference type="EMBL" id="TCK64789.1"/>
    </source>
</evidence>
<evidence type="ECO:0000313" key="3">
    <source>
        <dbReference type="Proteomes" id="UP000295714"/>
    </source>
</evidence>
<keyword evidence="1" id="KW-0812">Transmembrane</keyword>
<proteinExistence type="predicted"/>
<accession>A0A4R1KLT4</accession>
<dbReference type="OrthoDB" id="1493032at2"/>
<keyword evidence="1" id="KW-0472">Membrane</keyword>
<protein>
    <submittedName>
        <fullName evidence="2">Uncharacterized protein</fullName>
    </submittedName>
</protein>